<name>A0ABQ6GRL9_9GAMM</name>
<reference evidence="1 2" key="1">
    <citation type="submission" date="2023-03" db="EMBL/GenBank/DDBJ databases">
        <title>Draft genome sequence of Thalassotalea insulae KCTC 62186T.</title>
        <authorList>
            <person name="Sawabe T."/>
        </authorList>
    </citation>
    <scope>NUCLEOTIDE SEQUENCE [LARGE SCALE GENOMIC DNA]</scope>
    <source>
        <strain evidence="1 2">KCTC 62186</strain>
    </source>
</reference>
<gene>
    <name evidence="1" type="ORF">tinsulaeT_13920</name>
</gene>
<dbReference type="EMBL" id="BSST01000001">
    <property type="protein sequence ID" value="GLX78052.1"/>
    <property type="molecule type" value="Genomic_DNA"/>
</dbReference>
<evidence type="ECO:0000313" key="1">
    <source>
        <dbReference type="EMBL" id="GLX78052.1"/>
    </source>
</evidence>
<protein>
    <submittedName>
        <fullName evidence="1">Uncharacterized protein</fullName>
    </submittedName>
</protein>
<evidence type="ECO:0000313" key="2">
    <source>
        <dbReference type="Proteomes" id="UP001157186"/>
    </source>
</evidence>
<comment type="caution">
    <text evidence="1">The sequence shown here is derived from an EMBL/GenBank/DDBJ whole genome shotgun (WGS) entry which is preliminary data.</text>
</comment>
<dbReference type="Proteomes" id="UP001157186">
    <property type="component" value="Unassembled WGS sequence"/>
</dbReference>
<accession>A0ABQ6GRL9</accession>
<proteinExistence type="predicted"/>
<sequence length="34" mass="3990">MIVIDMWQVLILKKSKSTIPTHLYLKVFSGYHAK</sequence>
<organism evidence="1 2">
    <name type="scientific">Thalassotalea insulae</name>
    <dbReference type="NCBI Taxonomy" id="2056778"/>
    <lineage>
        <taxon>Bacteria</taxon>
        <taxon>Pseudomonadati</taxon>
        <taxon>Pseudomonadota</taxon>
        <taxon>Gammaproteobacteria</taxon>
        <taxon>Alteromonadales</taxon>
        <taxon>Colwelliaceae</taxon>
        <taxon>Thalassotalea</taxon>
    </lineage>
</organism>
<keyword evidence="2" id="KW-1185">Reference proteome</keyword>